<comment type="caution">
    <text evidence="6">The sequence shown here is derived from an EMBL/GenBank/DDBJ whole genome shotgun (WGS) entry which is preliminary data.</text>
</comment>
<evidence type="ECO:0000313" key="7">
    <source>
        <dbReference type="Proteomes" id="UP000613160"/>
    </source>
</evidence>
<dbReference type="InterPro" id="IPR036390">
    <property type="entry name" value="WH_DNA-bd_sf"/>
</dbReference>
<dbReference type="Gene3D" id="1.10.10.10">
    <property type="entry name" value="Winged helix-like DNA-binding domain superfamily/Winged helix DNA-binding domain"/>
    <property type="match status" value="1"/>
</dbReference>
<dbReference type="SUPFAM" id="SSF100950">
    <property type="entry name" value="NagB/RpiA/CoA transferase-like"/>
    <property type="match status" value="1"/>
</dbReference>
<dbReference type="PRINTS" id="PR00037">
    <property type="entry name" value="HTHLACR"/>
</dbReference>
<dbReference type="InterPro" id="IPR001034">
    <property type="entry name" value="DeoR_HTH"/>
</dbReference>
<name>A0A916YBJ5_9HYPH</name>
<gene>
    <name evidence="6" type="ORF">GCM10011335_44860</name>
</gene>
<keyword evidence="7" id="KW-1185">Reference proteome</keyword>
<dbReference type="Pfam" id="PF08220">
    <property type="entry name" value="HTH_DeoR"/>
    <property type="match status" value="1"/>
</dbReference>
<keyword evidence="1" id="KW-0678">Repressor</keyword>
<feature type="domain" description="HTH deoR-type" evidence="5">
    <location>
        <begin position="10"/>
        <end position="65"/>
    </location>
</feature>
<organism evidence="6 7">
    <name type="scientific">Aureimonas glaciei</name>
    <dbReference type="NCBI Taxonomy" id="1776957"/>
    <lineage>
        <taxon>Bacteria</taxon>
        <taxon>Pseudomonadati</taxon>
        <taxon>Pseudomonadota</taxon>
        <taxon>Alphaproteobacteria</taxon>
        <taxon>Hyphomicrobiales</taxon>
        <taxon>Aurantimonadaceae</taxon>
        <taxon>Aureimonas</taxon>
    </lineage>
</organism>
<accession>A0A916YBJ5</accession>
<evidence type="ECO:0000256" key="1">
    <source>
        <dbReference type="ARBA" id="ARBA00022491"/>
    </source>
</evidence>
<reference evidence="6" key="1">
    <citation type="journal article" date="2014" name="Int. J. Syst. Evol. Microbiol.">
        <title>Complete genome sequence of Corynebacterium casei LMG S-19264T (=DSM 44701T), isolated from a smear-ripened cheese.</title>
        <authorList>
            <consortium name="US DOE Joint Genome Institute (JGI-PGF)"/>
            <person name="Walter F."/>
            <person name="Albersmeier A."/>
            <person name="Kalinowski J."/>
            <person name="Ruckert C."/>
        </authorList>
    </citation>
    <scope>NUCLEOTIDE SEQUENCE</scope>
    <source>
        <strain evidence="6">CGMCC 1.15493</strain>
    </source>
</reference>
<dbReference type="InterPro" id="IPR050313">
    <property type="entry name" value="Carb_Metab_HTH_regulators"/>
</dbReference>
<proteinExistence type="predicted"/>
<protein>
    <submittedName>
        <fullName evidence="6">DeoR family transcriptional regulator</fullName>
    </submittedName>
</protein>
<dbReference type="SUPFAM" id="SSF46785">
    <property type="entry name" value="Winged helix' DNA-binding domain"/>
    <property type="match status" value="1"/>
</dbReference>
<keyword evidence="3" id="KW-0238">DNA-binding</keyword>
<keyword evidence="4" id="KW-0804">Transcription</keyword>
<dbReference type="InterPro" id="IPR014036">
    <property type="entry name" value="DeoR-like_C"/>
</dbReference>
<evidence type="ECO:0000256" key="2">
    <source>
        <dbReference type="ARBA" id="ARBA00023015"/>
    </source>
</evidence>
<dbReference type="GO" id="GO:0003700">
    <property type="term" value="F:DNA-binding transcription factor activity"/>
    <property type="evidence" value="ECO:0007669"/>
    <property type="project" value="InterPro"/>
</dbReference>
<evidence type="ECO:0000256" key="4">
    <source>
        <dbReference type="ARBA" id="ARBA00023163"/>
    </source>
</evidence>
<dbReference type="InterPro" id="IPR036388">
    <property type="entry name" value="WH-like_DNA-bd_sf"/>
</dbReference>
<dbReference type="AlphaFoldDB" id="A0A916YBJ5"/>
<dbReference type="InterPro" id="IPR018356">
    <property type="entry name" value="Tscrpt_reg_HTH_DeoR_CS"/>
</dbReference>
<evidence type="ECO:0000256" key="3">
    <source>
        <dbReference type="ARBA" id="ARBA00023125"/>
    </source>
</evidence>
<dbReference type="SMART" id="SM00420">
    <property type="entry name" value="HTH_DEOR"/>
    <property type="match status" value="1"/>
</dbReference>
<dbReference type="SMART" id="SM01134">
    <property type="entry name" value="DeoRC"/>
    <property type="match status" value="1"/>
</dbReference>
<dbReference type="PANTHER" id="PTHR30363">
    <property type="entry name" value="HTH-TYPE TRANSCRIPTIONAL REGULATOR SRLR-RELATED"/>
    <property type="match status" value="1"/>
</dbReference>
<dbReference type="PROSITE" id="PS00894">
    <property type="entry name" value="HTH_DEOR_1"/>
    <property type="match status" value="1"/>
</dbReference>
<evidence type="ECO:0000259" key="5">
    <source>
        <dbReference type="PROSITE" id="PS51000"/>
    </source>
</evidence>
<keyword evidence="2" id="KW-0805">Transcription regulation</keyword>
<dbReference type="GO" id="GO:0003677">
    <property type="term" value="F:DNA binding"/>
    <property type="evidence" value="ECO:0007669"/>
    <property type="project" value="UniProtKB-KW"/>
</dbReference>
<reference evidence="6" key="2">
    <citation type="submission" date="2020-09" db="EMBL/GenBank/DDBJ databases">
        <authorList>
            <person name="Sun Q."/>
            <person name="Zhou Y."/>
        </authorList>
    </citation>
    <scope>NUCLEOTIDE SEQUENCE</scope>
    <source>
        <strain evidence="6">CGMCC 1.15493</strain>
    </source>
</reference>
<dbReference type="PANTHER" id="PTHR30363:SF4">
    <property type="entry name" value="GLYCEROL-3-PHOSPHATE REGULON REPRESSOR"/>
    <property type="match status" value="1"/>
</dbReference>
<dbReference type="InterPro" id="IPR037171">
    <property type="entry name" value="NagB/RpiA_transferase-like"/>
</dbReference>
<sequence length="273" mass="28438">MARMESHLLTTERQTQIRTLLAEEGRVLAAPLAKRFNVSEDTVRRDLRDLAQAGLCRRVYGGAVPVAPSDGSLSERRHLAPARKAALARAIAAEIAPGSLLFIDAGSTNLAVAEALAVDAGLTVVTNAPLIACALLERGGIETILIGGRIDAGTGACFGPKALADAERFRPDVLILGACGIDVGEGVTGNVFEECELKAALASRSRRIFVAATNDKIGTAAPYAVIATEKISLLFVEADCDPAAMEAMAARGVSLVRAAPDDARRQKPAGGKD</sequence>
<dbReference type="PROSITE" id="PS51000">
    <property type="entry name" value="HTH_DEOR_2"/>
    <property type="match status" value="1"/>
</dbReference>
<evidence type="ECO:0000313" key="6">
    <source>
        <dbReference type="EMBL" id="GGD36983.1"/>
    </source>
</evidence>
<dbReference type="Proteomes" id="UP000613160">
    <property type="component" value="Unassembled WGS sequence"/>
</dbReference>
<dbReference type="EMBL" id="BMJJ01000013">
    <property type="protein sequence ID" value="GGD36983.1"/>
    <property type="molecule type" value="Genomic_DNA"/>
</dbReference>
<dbReference type="Pfam" id="PF00455">
    <property type="entry name" value="DeoRC"/>
    <property type="match status" value="1"/>
</dbReference>